<sequence length="82" mass="9246">MLKTQLGVVVVVEEPPETKTQPAGTTLELQIRRQTTDDAGTTRNDGWNAAAGTRRLERGSWLHWLKFDRERELSGKGGRRKS</sequence>
<name>A0AA39VN18_ACESA</name>
<organism evidence="1 2">
    <name type="scientific">Acer saccharum</name>
    <name type="common">Sugar maple</name>
    <dbReference type="NCBI Taxonomy" id="4024"/>
    <lineage>
        <taxon>Eukaryota</taxon>
        <taxon>Viridiplantae</taxon>
        <taxon>Streptophyta</taxon>
        <taxon>Embryophyta</taxon>
        <taxon>Tracheophyta</taxon>
        <taxon>Spermatophyta</taxon>
        <taxon>Magnoliopsida</taxon>
        <taxon>eudicotyledons</taxon>
        <taxon>Gunneridae</taxon>
        <taxon>Pentapetalae</taxon>
        <taxon>rosids</taxon>
        <taxon>malvids</taxon>
        <taxon>Sapindales</taxon>
        <taxon>Sapindaceae</taxon>
        <taxon>Hippocastanoideae</taxon>
        <taxon>Acereae</taxon>
        <taxon>Acer</taxon>
    </lineage>
</organism>
<proteinExistence type="predicted"/>
<evidence type="ECO:0000313" key="1">
    <source>
        <dbReference type="EMBL" id="KAK0584038.1"/>
    </source>
</evidence>
<reference evidence="1" key="1">
    <citation type="journal article" date="2022" name="Plant J.">
        <title>Strategies of tolerance reflected in two North American maple genomes.</title>
        <authorList>
            <person name="McEvoy S.L."/>
            <person name="Sezen U.U."/>
            <person name="Trouern-Trend A."/>
            <person name="McMahon S.M."/>
            <person name="Schaberg P.G."/>
            <person name="Yang J."/>
            <person name="Wegrzyn J.L."/>
            <person name="Swenson N.G."/>
        </authorList>
    </citation>
    <scope>NUCLEOTIDE SEQUENCE</scope>
    <source>
        <strain evidence="1">NS2018</strain>
    </source>
</reference>
<reference evidence="1" key="2">
    <citation type="submission" date="2023-06" db="EMBL/GenBank/DDBJ databases">
        <authorList>
            <person name="Swenson N.G."/>
            <person name="Wegrzyn J.L."/>
            <person name="Mcevoy S.L."/>
        </authorList>
    </citation>
    <scope>NUCLEOTIDE SEQUENCE</scope>
    <source>
        <strain evidence="1">NS2018</strain>
        <tissue evidence="1">Leaf</tissue>
    </source>
</reference>
<gene>
    <name evidence="1" type="ORF">LWI29_006819</name>
</gene>
<dbReference type="AlphaFoldDB" id="A0AA39VN18"/>
<protein>
    <submittedName>
        <fullName evidence="1">Uncharacterized protein</fullName>
    </submittedName>
</protein>
<dbReference type="Proteomes" id="UP001168877">
    <property type="component" value="Unassembled WGS sequence"/>
</dbReference>
<comment type="caution">
    <text evidence="1">The sequence shown here is derived from an EMBL/GenBank/DDBJ whole genome shotgun (WGS) entry which is preliminary data.</text>
</comment>
<evidence type="ECO:0000313" key="2">
    <source>
        <dbReference type="Proteomes" id="UP001168877"/>
    </source>
</evidence>
<dbReference type="EMBL" id="JAUESC010000383">
    <property type="protein sequence ID" value="KAK0584038.1"/>
    <property type="molecule type" value="Genomic_DNA"/>
</dbReference>
<accession>A0AA39VN18</accession>
<keyword evidence="2" id="KW-1185">Reference proteome</keyword>